<reference evidence="1" key="1">
    <citation type="submission" date="2019-08" db="EMBL/GenBank/DDBJ databases">
        <authorList>
            <person name="Kucharzyk K."/>
            <person name="Murdoch R.W."/>
            <person name="Higgins S."/>
            <person name="Loffler F."/>
        </authorList>
    </citation>
    <scope>NUCLEOTIDE SEQUENCE</scope>
</reference>
<evidence type="ECO:0000313" key="1">
    <source>
        <dbReference type="EMBL" id="MPN63093.1"/>
    </source>
</evidence>
<sequence length="111" mass="12569">MDDNIKIAMIPEKKSDDSKTYFGSTVHFFIDFKFPIKLLYKYLPHLTKKGLDCSLSNYILDKEATPLKKNNFVVDNKSSKSPSSSNDVPSLDYINLLVKNTNEAESSLTTI</sequence>
<accession>A0A645JV27</accession>
<gene>
    <name evidence="1" type="ORF">SDC9_210847</name>
</gene>
<dbReference type="EMBL" id="VSSQ01141999">
    <property type="protein sequence ID" value="MPN63093.1"/>
    <property type="molecule type" value="Genomic_DNA"/>
</dbReference>
<name>A0A645JV27_9ZZZZ</name>
<comment type="caution">
    <text evidence="1">The sequence shown here is derived from an EMBL/GenBank/DDBJ whole genome shotgun (WGS) entry which is preliminary data.</text>
</comment>
<proteinExistence type="predicted"/>
<protein>
    <submittedName>
        <fullName evidence="1">Uncharacterized protein</fullName>
    </submittedName>
</protein>
<organism evidence="1">
    <name type="scientific">bioreactor metagenome</name>
    <dbReference type="NCBI Taxonomy" id="1076179"/>
    <lineage>
        <taxon>unclassified sequences</taxon>
        <taxon>metagenomes</taxon>
        <taxon>ecological metagenomes</taxon>
    </lineage>
</organism>
<dbReference type="AlphaFoldDB" id="A0A645JV27"/>